<reference evidence="1" key="1">
    <citation type="submission" date="2023-07" db="EMBL/GenBank/DDBJ databases">
        <authorList>
            <consortium name="AG Swart"/>
            <person name="Singh M."/>
            <person name="Singh A."/>
            <person name="Seah K."/>
            <person name="Emmerich C."/>
        </authorList>
    </citation>
    <scope>NUCLEOTIDE SEQUENCE</scope>
    <source>
        <strain evidence="1">DP1</strain>
    </source>
</reference>
<proteinExistence type="predicted"/>
<evidence type="ECO:0000313" key="1">
    <source>
        <dbReference type="EMBL" id="CAI2384370.1"/>
    </source>
</evidence>
<sequence length="221" mass="25737">MISSNFLAKPKPLPQPPALLSLTRNLEVIAYFAPCGEQGQVLARTGGSGEEGEERKEGICEDDEISQTRQDQRSLRMYQPPDDFKNILPLGFPQLCSNIPGRCGFMPLTEHLRNLKICLNHSKEGITSDYMTCLNSKEICDLKYEEFRPLLNIEPKLEERTLNRGAREKEDKDFTLQEMNQKLTEYIRLKLEDFARNRRRKKDDRVTYVFRMGKEVFRMLQ</sequence>
<evidence type="ECO:0000313" key="2">
    <source>
        <dbReference type="Proteomes" id="UP001295684"/>
    </source>
</evidence>
<comment type="caution">
    <text evidence="1">The sequence shown here is derived from an EMBL/GenBank/DDBJ whole genome shotgun (WGS) entry which is preliminary data.</text>
</comment>
<dbReference type="AlphaFoldDB" id="A0AAD1Y500"/>
<dbReference type="EMBL" id="CAMPGE010026699">
    <property type="protein sequence ID" value="CAI2384370.1"/>
    <property type="molecule type" value="Genomic_DNA"/>
</dbReference>
<dbReference type="Proteomes" id="UP001295684">
    <property type="component" value="Unassembled WGS sequence"/>
</dbReference>
<gene>
    <name evidence="1" type="ORF">ECRASSUSDP1_LOCUS25895</name>
</gene>
<keyword evidence="2" id="KW-1185">Reference proteome</keyword>
<protein>
    <submittedName>
        <fullName evidence="1">Uncharacterized protein</fullName>
    </submittedName>
</protein>
<accession>A0AAD1Y500</accession>
<name>A0AAD1Y500_EUPCR</name>
<organism evidence="1 2">
    <name type="scientific">Euplotes crassus</name>
    <dbReference type="NCBI Taxonomy" id="5936"/>
    <lineage>
        <taxon>Eukaryota</taxon>
        <taxon>Sar</taxon>
        <taxon>Alveolata</taxon>
        <taxon>Ciliophora</taxon>
        <taxon>Intramacronucleata</taxon>
        <taxon>Spirotrichea</taxon>
        <taxon>Hypotrichia</taxon>
        <taxon>Euplotida</taxon>
        <taxon>Euplotidae</taxon>
        <taxon>Moneuplotes</taxon>
    </lineage>
</organism>